<gene>
    <name evidence="1" type="ordered locus">MmarC5_0246</name>
</gene>
<name>A4FWI7_METM5</name>
<organism evidence="1 2">
    <name type="scientific">Methanococcus maripaludis (strain C5 / ATCC BAA-1333)</name>
    <dbReference type="NCBI Taxonomy" id="402880"/>
    <lineage>
        <taxon>Archaea</taxon>
        <taxon>Methanobacteriati</taxon>
        <taxon>Methanobacteriota</taxon>
        <taxon>Methanomada group</taxon>
        <taxon>Methanococci</taxon>
        <taxon>Methanococcales</taxon>
        <taxon>Methanococcaceae</taxon>
        <taxon>Methanococcus</taxon>
    </lineage>
</organism>
<dbReference type="Proteomes" id="UP000000253">
    <property type="component" value="Chromosome"/>
</dbReference>
<dbReference type="EMBL" id="CP000609">
    <property type="protein sequence ID" value="ABO34562.1"/>
    <property type="molecule type" value="Genomic_DNA"/>
</dbReference>
<protein>
    <submittedName>
        <fullName evidence="1">Uncharacterized protein</fullName>
    </submittedName>
</protein>
<accession>A4FWI7</accession>
<dbReference type="AlphaFoldDB" id="A4FWI7"/>
<reference evidence="1 2" key="1">
    <citation type="submission" date="2007-03" db="EMBL/GenBank/DDBJ databases">
        <title>Complete sequence of chromosome of Methanococcus maripaludis C5.</title>
        <authorList>
            <consortium name="US DOE Joint Genome Institute"/>
            <person name="Copeland A."/>
            <person name="Lucas S."/>
            <person name="Lapidus A."/>
            <person name="Barry K."/>
            <person name="Glavina del Rio T."/>
            <person name="Dalin E."/>
            <person name="Tice H."/>
            <person name="Pitluck S."/>
            <person name="Chertkov O."/>
            <person name="Brettin T."/>
            <person name="Bruce D."/>
            <person name="Han C."/>
            <person name="Detter J.C."/>
            <person name="Schmutz J."/>
            <person name="Larimer F."/>
            <person name="Land M."/>
            <person name="Hauser L."/>
            <person name="Kyrpides N."/>
            <person name="Mikhailova N."/>
            <person name="Sieprawska-Lupa M."/>
            <person name="Whitman W.B."/>
            <person name="Richardson P."/>
        </authorList>
    </citation>
    <scope>NUCLEOTIDE SEQUENCE [LARGE SCALE GENOMIC DNA]</scope>
    <source>
        <strain evidence="2">C5 / ATCC BAA-1333</strain>
    </source>
</reference>
<dbReference type="RefSeq" id="WP_011868019.1">
    <property type="nucleotide sequence ID" value="NC_009135.1"/>
</dbReference>
<dbReference type="HOGENOM" id="CLU_2230395_0_0_2"/>
<dbReference type="KEGG" id="mmq:MmarC5_0246"/>
<sequence length="105" mass="12580">MTLKRLDISIVPKIITIREIGEIELKDVQKFNITGERLNEETKKFVKCIVQHEEEFYQMLLPDHNFKFYEKIEVKRNLTGIEIKRLEKRVNEHENTGFIKNTSKC</sequence>
<proteinExistence type="predicted"/>
<evidence type="ECO:0000313" key="1">
    <source>
        <dbReference type="EMBL" id="ABO34562.1"/>
    </source>
</evidence>
<dbReference type="STRING" id="402880.MmarC5_0246"/>
<dbReference type="GeneID" id="4928442"/>
<evidence type="ECO:0000313" key="2">
    <source>
        <dbReference type="Proteomes" id="UP000000253"/>
    </source>
</evidence>